<accession>A0AAW1Y4U7</accession>
<name>A0AAW1Y4U7_RUBAR</name>
<proteinExistence type="predicted"/>
<comment type="caution">
    <text evidence="1">The sequence shown here is derived from an EMBL/GenBank/DDBJ whole genome shotgun (WGS) entry which is preliminary data.</text>
</comment>
<dbReference type="AlphaFoldDB" id="A0AAW1Y4U7"/>
<sequence length="128" mass="14177">MGSQRQQRWCTVRESRRWLDFGLCRRRRIGQSKERAARIKRARVDCAASIEEARLDGWAHRFGQGDASWLSTGHGREEDHGVWVVGIDVALMMVSGAGVVIEDDGAAELGSPITTAGLKARRVVMGDD</sequence>
<organism evidence="1 2">
    <name type="scientific">Rubus argutus</name>
    <name type="common">Southern blackberry</name>
    <dbReference type="NCBI Taxonomy" id="59490"/>
    <lineage>
        <taxon>Eukaryota</taxon>
        <taxon>Viridiplantae</taxon>
        <taxon>Streptophyta</taxon>
        <taxon>Embryophyta</taxon>
        <taxon>Tracheophyta</taxon>
        <taxon>Spermatophyta</taxon>
        <taxon>Magnoliopsida</taxon>
        <taxon>eudicotyledons</taxon>
        <taxon>Gunneridae</taxon>
        <taxon>Pentapetalae</taxon>
        <taxon>rosids</taxon>
        <taxon>fabids</taxon>
        <taxon>Rosales</taxon>
        <taxon>Rosaceae</taxon>
        <taxon>Rosoideae</taxon>
        <taxon>Rosoideae incertae sedis</taxon>
        <taxon>Rubus</taxon>
    </lineage>
</organism>
<dbReference type="EMBL" id="JBEDUW010000002">
    <property type="protein sequence ID" value="KAK9943436.1"/>
    <property type="molecule type" value="Genomic_DNA"/>
</dbReference>
<protein>
    <submittedName>
        <fullName evidence="1">Uncharacterized protein</fullName>
    </submittedName>
</protein>
<evidence type="ECO:0000313" key="1">
    <source>
        <dbReference type="EMBL" id="KAK9943436.1"/>
    </source>
</evidence>
<reference evidence="1 2" key="1">
    <citation type="journal article" date="2023" name="G3 (Bethesda)">
        <title>A chromosome-length genome assembly and annotation of blackberry (Rubus argutus, cv. 'Hillquist').</title>
        <authorList>
            <person name="Bruna T."/>
            <person name="Aryal R."/>
            <person name="Dudchenko O."/>
            <person name="Sargent D.J."/>
            <person name="Mead D."/>
            <person name="Buti M."/>
            <person name="Cavallini A."/>
            <person name="Hytonen T."/>
            <person name="Andres J."/>
            <person name="Pham M."/>
            <person name="Weisz D."/>
            <person name="Mascagni F."/>
            <person name="Usai G."/>
            <person name="Natali L."/>
            <person name="Bassil N."/>
            <person name="Fernandez G.E."/>
            <person name="Lomsadze A."/>
            <person name="Armour M."/>
            <person name="Olukolu B."/>
            <person name="Poorten T."/>
            <person name="Britton C."/>
            <person name="Davik J."/>
            <person name="Ashrafi H."/>
            <person name="Aiden E.L."/>
            <person name="Borodovsky M."/>
            <person name="Worthington M."/>
        </authorList>
    </citation>
    <scope>NUCLEOTIDE SEQUENCE [LARGE SCALE GENOMIC DNA]</scope>
    <source>
        <strain evidence="1">PI 553951</strain>
    </source>
</reference>
<gene>
    <name evidence="1" type="ORF">M0R45_009043</name>
</gene>
<dbReference type="Proteomes" id="UP001457282">
    <property type="component" value="Unassembled WGS sequence"/>
</dbReference>
<keyword evidence="2" id="KW-1185">Reference proteome</keyword>
<evidence type="ECO:0000313" key="2">
    <source>
        <dbReference type="Proteomes" id="UP001457282"/>
    </source>
</evidence>